<organism evidence="2">
    <name type="scientific">Geobacter metallireducens</name>
    <dbReference type="NCBI Taxonomy" id="28232"/>
    <lineage>
        <taxon>Bacteria</taxon>
        <taxon>Pseudomonadati</taxon>
        <taxon>Thermodesulfobacteriota</taxon>
        <taxon>Desulfuromonadia</taxon>
        <taxon>Geobacterales</taxon>
        <taxon>Geobacteraceae</taxon>
        <taxon>Geobacter</taxon>
    </lineage>
</organism>
<dbReference type="AlphaFoldDB" id="A0A831XLT0"/>
<dbReference type="SUPFAM" id="SSF49464">
    <property type="entry name" value="Carboxypeptidase regulatory domain-like"/>
    <property type="match status" value="1"/>
</dbReference>
<accession>A0A831XLT0</accession>
<dbReference type="GO" id="GO:0004180">
    <property type="term" value="F:carboxypeptidase activity"/>
    <property type="evidence" value="ECO:0007669"/>
    <property type="project" value="UniProtKB-KW"/>
</dbReference>
<proteinExistence type="predicted"/>
<sequence>MKFKSISLFVMLFLCSVQFSFAEDGSGTLTGRWITKEYGPMTGGQVLLFNKAKGPPPASHRYLRLPDHGTAIDEEGRFSLDVPAGRYYLVMRKREDPAAAGPPREGEPQYYARDRKGKPMEYVVKAGRTTNVGTITSFVPYRRPATPPVDGTTGIEGRVIDGKGEPVAGIRVFAYETAEMKGMPRNASGATGADGKYLLVLTGKGAYFLKARTHYGGGQPEEGELMGVYGTSEKPESVAVEEGKIRGGVDIRVQRISRQPGQQRVKP</sequence>
<dbReference type="InterPro" id="IPR008969">
    <property type="entry name" value="CarboxyPept-like_regulatory"/>
</dbReference>
<feature type="signal peptide" evidence="1">
    <location>
        <begin position="1"/>
        <end position="22"/>
    </location>
</feature>
<evidence type="ECO:0000256" key="1">
    <source>
        <dbReference type="SAM" id="SignalP"/>
    </source>
</evidence>
<name>A0A831XLT0_GEOME</name>
<keyword evidence="2" id="KW-0378">Hydrolase</keyword>
<reference evidence="2" key="1">
    <citation type="journal article" date="2020" name="mSystems">
        <title>Genome- and Community-Level Interaction Insights into Carbon Utilization and Element Cycling Functions of Hydrothermarchaeota in Hydrothermal Sediment.</title>
        <authorList>
            <person name="Zhou Z."/>
            <person name="Liu Y."/>
            <person name="Xu W."/>
            <person name="Pan J."/>
            <person name="Luo Z.H."/>
            <person name="Li M."/>
        </authorList>
    </citation>
    <scope>NUCLEOTIDE SEQUENCE [LARGE SCALE GENOMIC DNA]</scope>
    <source>
        <strain evidence="2">SpSt-349</strain>
    </source>
</reference>
<keyword evidence="2" id="KW-0121">Carboxypeptidase</keyword>
<gene>
    <name evidence="2" type="ORF">ENQ87_07490</name>
</gene>
<feature type="chain" id="PRO_5032959116" evidence="1">
    <location>
        <begin position="23"/>
        <end position="267"/>
    </location>
</feature>
<comment type="caution">
    <text evidence="2">The sequence shown here is derived from an EMBL/GenBank/DDBJ whole genome shotgun (WGS) entry which is preliminary data.</text>
</comment>
<keyword evidence="2" id="KW-0645">Protease</keyword>
<evidence type="ECO:0000313" key="2">
    <source>
        <dbReference type="EMBL" id="HEN42206.1"/>
    </source>
</evidence>
<dbReference type="EMBL" id="DSOV01000034">
    <property type="protein sequence ID" value="HEN42206.1"/>
    <property type="molecule type" value="Genomic_DNA"/>
</dbReference>
<keyword evidence="1" id="KW-0732">Signal</keyword>
<protein>
    <submittedName>
        <fullName evidence="2">Carboxypeptidase regulatory-like domain-containing protein</fullName>
    </submittedName>
</protein>